<dbReference type="GO" id="GO:0015074">
    <property type="term" value="P:DNA integration"/>
    <property type="evidence" value="ECO:0007669"/>
    <property type="project" value="UniProtKB-KW"/>
</dbReference>
<evidence type="ECO:0000256" key="1">
    <source>
        <dbReference type="ARBA" id="ARBA00008857"/>
    </source>
</evidence>
<evidence type="ECO:0000259" key="5">
    <source>
        <dbReference type="PROSITE" id="PS51898"/>
    </source>
</evidence>
<accession>A0A2N3LWZ9</accession>
<keyword evidence="7" id="KW-1185">Reference proteome</keyword>
<dbReference type="PROSITE" id="PS51898">
    <property type="entry name" value="TYR_RECOMBINASE"/>
    <property type="match status" value="1"/>
</dbReference>
<dbReference type="EMBL" id="PJNW01000008">
    <property type="protein sequence ID" value="PKR89093.1"/>
    <property type="molecule type" value="Genomic_DNA"/>
</dbReference>
<reference evidence="6 7" key="1">
    <citation type="submission" date="2017-12" db="EMBL/GenBank/DDBJ databases">
        <title>Anaerobic carbon monoxide metabolism by Pleomorphomonas carboxyditropha sp. nov., a new mesophilic hydrogenogenic carboxidotroph.</title>
        <authorList>
            <person name="Esquivel-Elizondo S."/>
            <person name="Krajmalnik-Brown R."/>
        </authorList>
    </citation>
    <scope>NUCLEOTIDE SEQUENCE [LARGE SCALE GENOMIC DNA]</scope>
    <source>
        <strain evidence="6 7">R5-392</strain>
    </source>
</reference>
<dbReference type="InterPro" id="IPR050090">
    <property type="entry name" value="Tyrosine_recombinase_XerCD"/>
</dbReference>
<dbReference type="PANTHER" id="PTHR30349">
    <property type="entry name" value="PHAGE INTEGRASE-RELATED"/>
    <property type="match status" value="1"/>
</dbReference>
<dbReference type="AlphaFoldDB" id="A0A2N3LWZ9"/>
<evidence type="ECO:0000313" key="7">
    <source>
        <dbReference type="Proteomes" id="UP000233491"/>
    </source>
</evidence>
<dbReference type="PANTHER" id="PTHR30349:SF41">
    <property type="entry name" value="INTEGRASE_RECOMBINASE PROTEIN MJ0367-RELATED"/>
    <property type="match status" value="1"/>
</dbReference>
<dbReference type="InterPro" id="IPR002104">
    <property type="entry name" value="Integrase_catalytic"/>
</dbReference>
<dbReference type="InterPro" id="IPR011010">
    <property type="entry name" value="DNA_brk_join_enz"/>
</dbReference>
<dbReference type="Proteomes" id="UP000233491">
    <property type="component" value="Unassembled WGS sequence"/>
</dbReference>
<comment type="similarity">
    <text evidence="1">Belongs to the 'phage' integrase family.</text>
</comment>
<dbReference type="Gene3D" id="1.10.150.130">
    <property type="match status" value="1"/>
</dbReference>
<dbReference type="Pfam" id="PF00589">
    <property type="entry name" value="Phage_integrase"/>
    <property type="match status" value="1"/>
</dbReference>
<dbReference type="InterPro" id="IPR010998">
    <property type="entry name" value="Integrase_recombinase_N"/>
</dbReference>
<evidence type="ECO:0000256" key="3">
    <source>
        <dbReference type="ARBA" id="ARBA00023125"/>
    </source>
</evidence>
<evidence type="ECO:0000256" key="4">
    <source>
        <dbReference type="ARBA" id="ARBA00023172"/>
    </source>
</evidence>
<keyword evidence="2" id="KW-0229">DNA integration</keyword>
<gene>
    <name evidence="6" type="ORF">CXZ10_11290</name>
</gene>
<dbReference type="GO" id="GO:0006310">
    <property type="term" value="P:DNA recombination"/>
    <property type="evidence" value="ECO:0007669"/>
    <property type="project" value="UniProtKB-KW"/>
</dbReference>
<sequence length="471" mass="53838">MPFVFNFNSLALLGIYHQYPADAQLIKLKTAPMTVQPKLPYVVFSRVDSPSLWVRFSIPGQGQKRICLKTSDEEDAKRRAEIEYQRALWSAEQGTLPGKTSFDKVARQYLESAQLEAGSNPSKLSKVAADRGVLDRYMVPFFGRSPITAISVPKLHSYMEWRRSYWTSGPGAKETHIAYERKGRRVIRPAQHIEATLSTLRREAVTMRSVFKHAVRLGYLKASDIPKIDLVAEERNKRPSFTDAEVAKLMQVAEQRMIDVLTPQRRGKQQPNSWKDMDGKEITPSVSRVAYERTVLYWFINIALETGMRPTELFNLDWAHIVGFKEERDKPIVEQRIRILAYGKGKKPQQLVPNIGAATSFAALWDAFKKVHGREPRDDEPMFVNASGERAQSYKKSLNALLEAAKLKTDVFGQVRSAYSFRHTYATRQLRKGTDVYTLAINMRTSVRMIEMYYSDVVPEDLAKQLEGSYD</sequence>
<keyword evidence="3" id="KW-0238">DNA-binding</keyword>
<feature type="domain" description="Tyr recombinase" evidence="5">
    <location>
        <begin position="256"/>
        <end position="467"/>
    </location>
</feature>
<dbReference type="Gene3D" id="1.10.443.10">
    <property type="entry name" value="Intergrase catalytic core"/>
    <property type="match status" value="1"/>
</dbReference>
<dbReference type="SUPFAM" id="SSF56349">
    <property type="entry name" value="DNA breaking-rejoining enzymes"/>
    <property type="match status" value="1"/>
</dbReference>
<dbReference type="GO" id="GO:0003677">
    <property type="term" value="F:DNA binding"/>
    <property type="evidence" value="ECO:0007669"/>
    <property type="project" value="UniProtKB-KW"/>
</dbReference>
<keyword evidence="4" id="KW-0233">DNA recombination</keyword>
<proteinExistence type="inferred from homology"/>
<dbReference type="InterPro" id="IPR013762">
    <property type="entry name" value="Integrase-like_cat_sf"/>
</dbReference>
<evidence type="ECO:0000313" key="6">
    <source>
        <dbReference type="EMBL" id="PKR89093.1"/>
    </source>
</evidence>
<comment type="caution">
    <text evidence="6">The sequence shown here is derived from an EMBL/GenBank/DDBJ whole genome shotgun (WGS) entry which is preliminary data.</text>
</comment>
<evidence type="ECO:0000256" key="2">
    <source>
        <dbReference type="ARBA" id="ARBA00022908"/>
    </source>
</evidence>
<name>A0A2N3LWZ9_9HYPH</name>
<organism evidence="6 7">
    <name type="scientific">Pleomorphomonas diazotrophica</name>
    <dbReference type="NCBI Taxonomy" id="1166257"/>
    <lineage>
        <taxon>Bacteria</taxon>
        <taxon>Pseudomonadati</taxon>
        <taxon>Pseudomonadota</taxon>
        <taxon>Alphaproteobacteria</taxon>
        <taxon>Hyphomicrobiales</taxon>
        <taxon>Pleomorphomonadaceae</taxon>
        <taxon>Pleomorphomonas</taxon>
    </lineage>
</organism>
<protein>
    <recommendedName>
        <fullName evidence="5">Tyr recombinase domain-containing protein</fullName>
    </recommendedName>
</protein>